<dbReference type="RefSeq" id="WP_246438150.1">
    <property type="nucleotide sequence ID" value="NZ_JACHIG010000004.1"/>
</dbReference>
<evidence type="ECO:0000313" key="4">
    <source>
        <dbReference type="Proteomes" id="UP000590740"/>
    </source>
</evidence>
<evidence type="ECO:0000256" key="1">
    <source>
        <dbReference type="SAM" id="SignalP"/>
    </source>
</evidence>
<comment type="caution">
    <text evidence="3">The sequence shown here is derived from an EMBL/GenBank/DDBJ whole genome shotgun (WGS) entry which is preliminary data.</text>
</comment>
<dbReference type="CDD" id="cd02966">
    <property type="entry name" value="TlpA_like_family"/>
    <property type="match status" value="1"/>
</dbReference>
<dbReference type="AlphaFoldDB" id="A0A7W7YAT8"/>
<dbReference type="GO" id="GO:0016853">
    <property type="term" value="F:isomerase activity"/>
    <property type="evidence" value="ECO:0007669"/>
    <property type="project" value="UniProtKB-KW"/>
</dbReference>
<evidence type="ECO:0000259" key="2">
    <source>
        <dbReference type="PROSITE" id="PS51352"/>
    </source>
</evidence>
<dbReference type="CDD" id="cd02969">
    <property type="entry name" value="PRX_like1"/>
    <property type="match status" value="1"/>
</dbReference>
<sequence>MMKKRALTTLLAALFPVLASAETPKAKKTAMPEGFHELKIGDAAPDFDLVGIDEEKHTLKEYADAELLMVAFLSNHCPTSQAVEGRIKKLIKDFKGKGLKVVAINPNDPAALRPDELGYSKYNDSFPEMKLHAKEQNFTFPYLYDGDTQKTALAYGCMATPHVFLFDQERKLRYQGRLDDSRYADESTVTAPDARNAIEALVAGKPVPVEVTKPHGCSTKWIDKRKQLAADNEKWEKGEVEVELIDAKGIEALRKNDTKKVRMFNVWATWCGPCVAEFPQLVATARKFGLRDFEFISISMDDPKEMGEVKAFLEKHNAIVPDKLKASLKAEGRKGNAYVFSEASQDALIKALDPEWPGPIPHTLVVAPGGEVIYRHNGPIDGDELREKILEHMGRFYVPEK</sequence>
<feature type="domain" description="Thioredoxin" evidence="2">
    <location>
        <begin position="38"/>
        <end position="203"/>
    </location>
</feature>
<dbReference type="InterPro" id="IPR036249">
    <property type="entry name" value="Thioredoxin-like_sf"/>
</dbReference>
<dbReference type="InterPro" id="IPR013766">
    <property type="entry name" value="Thioredoxin_domain"/>
</dbReference>
<accession>A0A7W7YAT8</accession>
<dbReference type="PROSITE" id="PS51352">
    <property type="entry name" value="THIOREDOXIN_2"/>
    <property type="match status" value="2"/>
</dbReference>
<dbReference type="Proteomes" id="UP000590740">
    <property type="component" value="Unassembled WGS sequence"/>
</dbReference>
<dbReference type="PANTHER" id="PTHR43640">
    <property type="entry name" value="OS07G0260300 PROTEIN"/>
    <property type="match status" value="1"/>
</dbReference>
<organism evidence="3 4">
    <name type="scientific">Prosthecobacter vanneervenii</name>
    <dbReference type="NCBI Taxonomy" id="48466"/>
    <lineage>
        <taxon>Bacteria</taxon>
        <taxon>Pseudomonadati</taxon>
        <taxon>Verrucomicrobiota</taxon>
        <taxon>Verrucomicrobiia</taxon>
        <taxon>Verrucomicrobiales</taxon>
        <taxon>Verrucomicrobiaceae</taxon>
        <taxon>Prosthecobacter</taxon>
    </lineage>
</organism>
<dbReference type="InterPro" id="IPR000866">
    <property type="entry name" value="AhpC/TSA"/>
</dbReference>
<dbReference type="InterPro" id="IPR047262">
    <property type="entry name" value="PRX-like1"/>
</dbReference>
<proteinExistence type="predicted"/>
<feature type="signal peptide" evidence="1">
    <location>
        <begin position="1"/>
        <end position="21"/>
    </location>
</feature>
<feature type="chain" id="PRO_5030646704" evidence="1">
    <location>
        <begin position="22"/>
        <end position="401"/>
    </location>
</feature>
<dbReference type="Pfam" id="PF00578">
    <property type="entry name" value="AhpC-TSA"/>
    <property type="match status" value="1"/>
</dbReference>
<protein>
    <submittedName>
        <fullName evidence="3">Thiol-disulfide isomerase/thioredoxin</fullName>
    </submittedName>
</protein>
<dbReference type="PANTHER" id="PTHR43640:SF1">
    <property type="entry name" value="THIOREDOXIN-DEPENDENT PEROXIREDOXIN"/>
    <property type="match status" value="1"/>
</dbReference>
<evidence type="ECO:0000313" key="3">
    <source>
        <dbReference type="EMBL" id="MBB5032791.1"/>
    </source>
</evidence>
<keyword evidence="4" id="KW-1185">Reference proteome</keyword>
<dbReference type="GO" id="GO:0016491">
    <property type="term" value="F:oxidoreductase activity"/>
    <property type="evidence" value="ECO:0007669"/>
    <property type="project" value="InterPro"/>
</dbReference>
<name>A0A7W7YAT8_9BACT</name>
<dbReference type="Gene3D" id="3.40.30.10">
    <property type="entry name" value="Glutaredoxin"/>
    <property type="match status" value="2"/>
</dbReference>
<dbReference type="Pfam" id="PF08534">
    <property type="entry name" value="Redoxin"/>
    <property type="match status" value="1"/>
</dbReference>
<reference evidence="3 4" key="1">
    <citation type="submission" date="2020-08" db="EMBL/GenBank/DDBJ databases">
        <title>Genomic Encyclopedia of Type Strains, Phase IV (KMG-IV): sequencing the most valuable type-strain genomes for metagenomic binning, comparative biology and taxonomic classification.</title>
        <authorList>
            <person name="Goeker M."/>
        </authorList>
    </citation>
    <scope>NUCLEOTIDE SEQUENCE [LARGE SCALE GENOMIC DNA]</scope>
    <source>
        <strain evidence="3 4">DSM 12252</strain>
    </source>
</reference>
<dbReference type="SUPFAM" id="SSF52833">
    <property type="entry name" value="Thioredoxin-like"/>
    <property type="match status" value="2"/>
</dbReference>
<keyword evidence="1" id="KW-0732">Signal</keyword>
<feature type="domain" description="Thioredoxin" evidence="2">
    <location>
        <begin position="222"/>
        <end position="394"/>
    </location>
</feature>
<dbReference type="EMBL" id="JACHIG010000004">
    <property type="protein sequence ID" value="MBB5032791.1"/>
    <property type="molecule type" value="Genomic_DNA"/>
</dbReference>
<dbReference type="InterPro" id="IPR013740">
    <property type="entry name" value="Redoxin"/>
</dbReference>
<gene>
    <name evidence="3" type="ORF">HNQ65_002373</name>
</gene>
<dbReference type="GO" id="GO:0016209">
    <property type="term" value="F:antioxidant activity"/>
    <property type="evidence" value="ECO:0007669"/>
    <property type="project" value="InterPro"/>
</dbReference>
<keyword evidence="3" id="KW-0413">Isomerase</keyword>